<name>A0A917H1T8_9MICC</name>
<protein>
    <recommendedName>
        <fullName evidence="2">Polysaccharide pyruvyl transferase domain-containing protein</fullName>
    </recommendedName>
</protein>
<sequence>MPAVTPAPAPARCLEGPGTQEWGVSQRPAPSPRRVGLVGYFGWGNFGDELMLRVWQDAFRDVAPAEPVHSLLRKPYFTERADAVARRHDSIVIGGGDLVVPDNMSSLYWNRAWLERPIVLAGIGVALERERCRPDVVDRLRTFFSHEAVRSITVRDRGSAMWIEQQLTPAVPVHISADLAFAADLPPADERAPGRVGVVLRKTPSAGDRQTVDRIHAWANRHGLDLELLCLAVGTTRDQELEGIRDVFGDRFPVRACYSVEEMCRAVGACAALFTAKFHGAVIAARYGIPALSLRPTHKIGALAEQLGDAGLVRNPLHLTDDQLWETVHRPVPAEAVRSAEQSARDTVRRTVTAVMSV</sequence>
<evidence type="ECO:0000313" key="3">
    <source>
        <dbReference type="EMBL" id="GGG64124.1"/>
    </source>
</evidence>
<reference evidence="3" key="1">
    <citation type="journal article" date="2014" name="Int. J. Syst. Evol. Microbiol.">
        <title>Complete genome sequence of Corynebacterium casei LMG S-19264T (=DSM 44701T), isolated from a smear-ripened cheese.</title>
        <authorList>
            <consortium name="US DOE Joint Genome Institute (JGI-PGF)"/>
            <person name="Walter F."/>
            <person name="Albersmeier A."/>
            <person name="Kalinowski J."/>
            <person name="Ruckert C."/>
        </authorList>
    </citation>
    <scope>NUCLEOTIDE SEQUENCE</scope>
    <source>
        <strain evidence="3">CGMCC 1.12187</strain>
    </source>
</reference>
<feature type="domain" description="Polysaccharide pyruvyl transferase" evidence="2">
    <location>
        <begin position="45"/>
        <end position="295"/>
    </location>
</feature>
<accession>A0A917H1T8</accession>
<dbReference type="Proteomes" id="UP000638848">
    <property type="component" value="Unassembled WGS sequence"/>
</dbReference>
<comment type="caution">
    <text evidence="3">The sequence shown here is derived from an EMBL/GenBank/DDBJ whole genome shotgun (WGS) entry which is preliminary data.</text>
</comment>
<reference evidence="3" key="2">
    <citation type="submission" date="2020-09" db="EMBL/GenBank/DDBJ databases">
        <authorList>
            <person name="Sun Q."/>
            <person name="Zhou Y."/>
        </authorList>
    </citation>
    <scope>NUCLEOTIDE SEQUENCE</scope>
    <source>
        <strain evidence="3">CGMCC 1.12187</strain>
    </source>
</reference>
<dbReference type="PANTHER" id="PTHR36836:SF1">
    <property type="entry name" value="COLANIC ACID BIOSYNTHESIS PROTEIN WCAK"/>
    <property type="match status" value="1"/>
</dbReference>
<dbReference type="PANTHER" id="PTHR36836">
    <property type="entry name" value="COLANIC ACID BIOSYNTHESIS PROTEIN WCAK"/>
    <property type="match status" value="1"/>
</dbReference>
<dbReference type="InterPro" id="IPR007345">
    <property type="entry name" value="Polysacch_pyruvyl_Trfase"/>
</dbReference>
<feature type="region of interest" description="Disordered" evidence="1">
    <location>
        <begin position="1"/>
        <end position="30"/>
    </location>
</feature>
<dbReference type="Pfam" id="PF04230">
    <property type="entry name" value="PS_pyruv_trans"/>
    <property type="match status" value="1"/>
</dbReference>
<dbReference type="AlphaFoldDB" id="A0A917H1T8"/>
<keyword evidence="4" id="KW-1185">Reference proteome</keyword>
<evidence type="ECO:0000256" key="1">
    <source>
        <dbReference type="SAM" id="MobiDB-lite"/>
    </source>
</evidence>
<organism evidence="3 4">
    <name type="scientific">Kocuria dechangensis</name>
    <dbReference type="NCBI Taxonomy" id="1176249"/>
    <lineage>
        <taxon>Bacteria</taxon>
        <taxon>Bacillati</taxon>
        <taxon>Actinomycetota</taxon>
        <taxon>Actinomycetes</taxon>
        <taxon>Micrococcales</taxon>
        <taxon>Micrococcaceae</taxon>
        <taxon>Kocuria</taxon>
    </lineage>
</organism>
<evidence type="ECO:0000259" key="2">
    <source>
        <dbReference type="Pfam" id="PF04230"/>
    </source>
</evidence>
<dbReference type="EMBL" id="BMEQ01000018">
    <property type="protein sequence ID" value="GGG64124.1"/>
    <property type="molecule type" value="Genomic_DNA"/>
</dbReference>
<dbReference type="RefSeq" id="WP_188538566.1">
    <property type="nucleotide sequence ID" value="NZ_BMEQ01000018.1"/>
</dbReference>
<proteinExistence type="predicted"/>
<evidence type="ECO:0000313" key="4">
    <source>
        <dbReference type="Proteomes" id="UP000638848"/>
    </source>
</evidence>
<gene>
    <name evidence="3" type="ORF">GCM10011374_29600</name>
</gene>